<dbReference type="EC" id="3.1.21.-" evidence="5"/>
<dbReference type="InterPro" id="IPR044946">
    <property type="entry name" value="Restrct_endonuc_typeI_TRD_sf"/>
</dbReference>
<dbReference type="Proteomes" id="UP001464891">
    <property type="component" value="Unassembled WGS sequence"/>
</dbReference>
<dbReference type="PANTHER" id="PTHR30408:SF12">
    <property type="entry name" value="TYPE I RESTRICTION ENZYME MJAVIII SPECIFICITY SUBUNIT"/>
    <property type="match status" value="1"/>
</dbReference>
<dbReference type="GO" id="GO:0004519">
    <property type="term" value="F:endonuclease activity"/>
    <property type="evidence" value="ECO:0007669"/>
    <property type="project" value="UniProtKB-KW"/>
</dbReference>
<evidence type="ECO:0000256" key="1">
    <source>
        <dbReference type="ARBA" id="ARBA00010923"/>
    </source>
</evidence>
<dbReference type="EMBL" id="JAMPKM010000031">
    <property type="protein sequence ID" value="MEP0820498.1"/>
    <property type="molecule type" value="Genomic_DNA"/>
</dbReference>
<dbReference type="Pfam" id="PF01420">
    <property type="entry name" value="Methylase_S"/>
    <property type="match status" value="1"/>
</dbReference>
<accession>A0ABV0JFF1</accession>
<comment type="similarity">
    <text evidence="1">Belongs to the type-I restriction system S methylase family.</text>
</comment>
<keyword evidence="3" id="KW-0238">DNA-binding</keyword>
<reference evidence="5 6" key="1">
    <citation type="submission" date="2022-04" db="EMBL/GenBank/DDBJ databases">
        <title>Positive selection, recombination, and allopatry shape intraspecific diversity of widespread and dominant cyanobacteria.</title>
        <authorList>
            <person name="Wei J."/>
            <person name="Shu W."/>
            <person name="Hu C."/>
        </authorList>
    </citation>
    <scope>NUCLEOTIDE SEQUENCE [LARGE SCALE GENOMIC DNA]</scope>
    <source>
        <strain evidence="5 6">GB2-A4</strain>
    </source>
</reference>
<keyword evidence="2" id="KW-0680">Restriction system</keyword>
<keyword evidence="6" id="KW-1185">Reference proteome</keyword>
<evidence type="ECO:0000259" key="4">
    <source>
        <dbReference type="Pfam" id="PF01420"/>
    </source>
</evidence>
<dbReference type="RefSeq" id="WP_199299254.1">
    <property type="nucleotide sequence ID" value="NZ_JAMPKM010000031.1"/>
</dbReference>
<gene>
    <name evidence="5" type="ORF">NC998_25720</name>
</gene>
<proteinExistence type="inferred from homology"/>
<feature type="domain" description="Type I restriction modification DNA specificity" evidence="4">
    <location>
        <begin position="8"/>
        <end position="137"/>
    </location>
</feature>
<name>A0ABV0JFF1_9CYAN</name>
<dbReference type="InterPro" id="IPR052021">
    <property type="entry name" value="Type-I_RS_S_subunit"/>
</dbReference>
<dbReference type="InterPro" id="IPR000055">
    <property type="entry name" value="Restrct_endonuc_typeI_TRD"/>
</dbReference>
<keyword evidence="5" id="KW-0255">Endonuclease</keyword>
<dbReference type="CDD" id="cd17282">
    <property type="entry name" value="RMtype1_S_Eco16444ORF1681_TRD1-CR1_like"/>
    <property type="match status" value="1"/>
</dbReference>
<evidence type="ECO:0000256" key="3">
    <source>
        <dbReference type="ARBA" id="ARBA00023125"/>
    </source>
</evidence>
<dbReference type="GO" id="GO:0016787">
    <property type="term" value="F:hydrolase activity"/>
    <property type="evidence" value="ECO:0007669"/>
    <property type="project" value="UniProtKB-KW"/>
</dbReference>
<dbReference type="SUPFAM" id="SSF116734">
    <property type="entry name" value="DNA methylase specificity domain"/>
    <property type="match status" value="1"/>
</dbReference>
<comment type="caution">
    <text evidence="5">The sequence shown here is derived from an EMBL/GenBank/DDBJ whole genome shotgun (WGS) entry which is preliminary data.</text>
</comment>
<evidence type="ECO:0000313" key="6">
    <source>
        <dbReference type="Proteomes" id="UP001464891"/>
    </source>
</evidence>
<keyword evidence="5" id="KW-0540">Nuclease</keyword>
<organism evidence="5 6">
    <name type="scientific">Trichocoleus desertorum GB2-A4</name>
    <dbReference type="NCBI Taxonomy" id="2933944"/>
    <lineage>
        <taxon>Bacteria</taxon>
        <taxon>Bacillati</taxon>
        <taxon>Cyanobacteriota</taxon>
        <taxon>Cyanophyceae</taxon>
        <taxon>Leptolyngbyales</taxon>
        <taxon>Trichocoleusaceae</taxon>
        <taxon>Trichocoleus</taxon>
    </lineage>
</organism>
<dbReference type="PANTHER" id="PTHR30408">
    <property type="entry name" value="TYPE-1 RESTRICTION ENZYME ECOKI SPECIFICITY PROTEIN"/>
    <property type="match status" value="1"/>
</dbReference>
<evidence type="ECO:0000256" key="2">
    <source>
        <dbReference type="ARBA" id="ARBA00022747"/>
    </source>
</evidence>
<keyword evidence="5" id="KW-0378">Hydrolase</keyword>
<evidence type="ECO:0000313" key="5">
    <source>
        <dbReference type="EMBL" id="MEP0820498.1"/>
    </source>
</evidence>
<sequence length="209" mass="23349">MGRGKSKHRPRNDASLYGGDYPFIQTGEVKEASSVIYITSYSQTYNEKGLAQSKLWEPKTLLITIAANIAETAILTFPACFPDSIIGFVADSGQVSPEFIKYSIEQLKLKMQNVSKGTTQDNLSQEKLRIFDFLVPDQVTVQAFIKATKPIFRQTQNLLQKNYNLNKTRDLLLPKLISGEIDVESLEIESEGKAIVVEEVSEVREAIAV</sequence>
<protein>
    <submittedName>
        <fullName evidence="5">Restriction endonuclease subunit S</fullName>
        <ecNumber evidence="5">3.1.21.-</ecNumber>
    </submittedName>
</protein>
<dbReference type="Gene3D" id="3.90.220.20">
    <property type="entry name" value="DNA methylase specificity domains"/>
    <property type="match status" value="1"/>
</dbReference>